<keyword evidence="3" id="KW-1185">Reference proteome</keyword>
<reference evidence="2 3" key="1">
    <citation type="submission" date="2014-06" db="EMBL/GenBank/DDBJ databases">
        <authorList>
            <person name="Ngugi D.K."/>
            <person name="Blom J."/>
            <person name="Alam I."/>
            <person name="Rashid M."/>
            <person name="Baalawi W."/>
            <person name="Zhang G."/>
            <person name="Hikmawan T."/>
            <person name="Guan Y."/>
            <person name="Antunes A."/>
            <person name="Siam R."/>
            <person name="El-Dorry H."/>
            <person name="Bajic V."/>
            <person name="Stingl U."/>
        </authorList>
    </citation>
    <scope>NUCLEOTIDE SEQUENCE [LARGE SCALE GENOMIC DNA]</scope>
    <source>
        <strain evidence="2">SCGC AAA799-D11</strain>
    </source>
</reference>
<dbReference type="Proteomes" id="UP000029386">
    <property type="component" value="Unassembled WGS sequence"/>
</dbReference>
<dbReference type="Pfam" id="PF01609">
    <property type="entry name" value="DDE_Tnp_1"/>
    <property type="match status" value="1"/>
</dbReference>
<dbReference type="GO" id="GO:0003677">
    <property type="term" value="F:DNA binding"/>
    <property type="evidence" value="ECO:0007669"/>
    <property type="project" value="InterPro"/>
</dbReference>
<dbReference type="GO" id="GO:0004803">
    <property type="term" value="F:transposase activity"/>
    <property type="evidence" value="ECO:0007669"/>
    <property type="project" value="InterPro"/>
</dbReference>
<accession>A0A087RRM1</accession>
<comment type="caution">
    <text evidence="2">The sequence shown here is derived from an EMBL/GenBank/DDBJ whole genome shotgun (WGS) entry which is preliminary data.</text>
</comment>
<dbReference type="InterPro" id="IPR002559">
    <property type="entry name" value="Transposase_11"/>
</dbReference>
<dbReference type="EMBL" id="JOSY01000033">
    <property type="protein sequence ID" value="KFM16125.1"/>
    <property type="molecule type" value="Genomic_DNA"/>
</dbReference>
<evidence type="ECO:0000313" key="3">
    <source>
        <dbReference type="Proteomes" id="UP000029386"/>
    </source>
</evidence>
<proteinExistence type="predicted"/>
<gene>
    <name evidence="2" type="ORF">AAA799D11_00924</name>
</gene>
<dbReference type="AlphaFoldDB" id="A0A087RRM1"/>
<feature type="domain" description="Transposase IS4-like" evidence="1">
    <location>
        <begin position="133"/>
        <end position="285"/>
    </location>
</feature>
<evidence type="ECO:0000313" key="2">
    <source>
        <dbReference type="EMBL" id="KFM16125.1"/>
    </source>
</evidence>
<organism evidence="2 3">
    <name type="scientific">Marine Group I thaumarchaeote SCGC AAA799-D11</name>
    <dbReference type="NCBI Taxonomy" id="1502291"/>
    <lineage>
        <taxon>Archaea</taxon>
        <taxon>Nitrososphaerota</taxon>
        <taxon>Marine Group I</taxon>
    </lineage>
</organism>
<dbReference type="GO" id="GO:0006313">
    <property type="term" value="P:DNA transposition"/>
    <property type="evidence" value="ECO:0007669"/>
    <property type="project" value="InterPro"/>
</dbReference>
<evidence type="ECO:0000259" key="1">
    <source>
        <dbReference type="Pfam" id="PF01609"/>
    </source>
</evidence>
<protein>
    <submittedName>
        <fullName evidence="2">Transposase IS4 family protein</fullName>
    </submittedName>
</protein>
<name>A0A087RRM1_9ARCH</name>
<sequence length="312" mass="36969">MVSFGHSMKNKYQRMISVMRQILKKMHIPLYLHTKSKHVFSVHQHIVMLVLRQYESKSYESFVEWLQIATEVTRILGLSTIPHYTTLQKAAARLSNILLHVAIGRFISIACPGKIFAGADATGFEDRHCTPYYTWRAQIRRSYTKLSAGSDMNTQLICAVVIQHHPVSHDVKHFSEIFRHILSVRIPWIMVLDLGYDAEWVHQMIRENNVLSMIPVRKRDCPIHRTHGRYRKQMRREFDESLYHQRNKCETIFSVIKRKFGSEIKSYNDSMKEKELLYRILAYNCHRMCMISCLLWMISRKPFILTFIFNIF</sequence>